<dbReference type="Gene3D" id="1.10.510.10">
    <property type="entry name" value="Transferase(Phosphotransferase) domain 1"/>
    <property type="match status" value="1"/>
</dbReference>
<evidence type="ECO:0000256" key="4">
    <source>
        <dbReference type="ARBA" id="ARBA00022989"/>
    </source>
</evidence>
<evidence type="ECO:0000259" key="6">
    <source>
        <dbReference type="PROSITE" id="PS50011"/>
    </source>
</evidence>
<keyword evidence="7" id="KW-0808">Transferase</keyword>
<dbReference type="PROSITE" id="PS50011">
    <property type="entry name" value="PROTEIN_KINASE_DOM"/>
    <property type="match status" value="1"/>
</dbReference>
<evidence type="ECO:0000256" key="5">
    <source>
        <dbReference type="ARBA" id="ARBA00023136"/>
    </source>
</evidence>
<keyword evidence="4" id="KW-1133">Transmembrane helix</keyword>
<dbReference type="Proteomes" id="UP001370490">
    <property type="component" value="Unassembled WGS sequence"/>
</dbReference>
<keyword evidence="2" id="KW-0812">Transmembrane</keyword>
<evidence type="ECO:0000313" key="8">
    <source>
        <dbReference type="Proteomes" id="UP001370490"/>
    </source>
</evidence>
<dbReference type="GO" id="GO:0016020">
    <property type="term" value="C:membrane"/>
    <property type="evidence" value="ECO:0007669"/>
    <property type="project" value="UniProtKB-SubCell"/>
</dbReference>
<gene>
    <name evidence="7" type="ORF">RJ641_015366</name>
</gene>
<evidence type="ECO:0000256" key="1">
    <source>
        <dbReference type="ARBA" id="ARBA00004167"/>
    </source>
</evidence>
<organism evidence="7 8">
    <name type="scientific">Dillenia turbinata</name>
    <dbReference type="NCBI Taxonomy" id="194707"/>
    <lineage>
        <taxon>Eukaryota</taxon>
        <taxon>Viridiplantae</taxon>
        <taxon>Streptophyta</taxon>
        <taxon>Embryophyta</taxon>
        <taxon>Tracheophyta</taxon>
        <taxon>Spermatophyta</taxon>
        <taxon>Magnoliopsida</taxon>
        <taxon>eudicotyledons</taxon>
        <taxon>Gunneridae</taxon>
        <taxon>Pentapetalae</taxon>
        <taxon>Dilleniales</taxon>
        <taxon>Dilleniaceae</taxon>
        <taxon>Dillenia</taxon>
    </lineage>
</organism>
<accession>A0AAN8UYX1</accession>
<dbReference type="EMBL" id="JBAMMX010000021">
    <property type="protein sequence ID" value="KAK6919462.1"/>
    <property type="molecule type" value="Genomic_DNA"/>
</dbReference>
<dbReference type="AlphaFoldDB" id="A0AAN8UYX1"/>
<dbReference type="InterPro" id="IPR008271">
    <property type="entry name" value="Ser/Thr_kinase_AS"/>
</dbReference>
<keyword evidence="8" id="KW-1185">Reference proteome</keyword>
<dbReference type="GO" id="GO:0004672">
    <property type="term" value="F:protein kinase activity"/>
    <property type="evidence" value="ECO:0007669"/>
    <property type="project" value="InterPro"/>
</dbReference>
<dbReference type="InterPro" id="IPR000719">
    <property type="entry name" value="Prot_kinase_dom"/>
</dbReference>
<proteinExistence type="predicted"/>
<dbReference type="Pfam" id="PF00069">
    <property type="entry name" value="Pkinase"/>
    <property type="match status" value="1"/>
</dbReference>
<keyword evidence="7" id="KW-0418">Kinase</keyword>
<evidence type="ECO:0000313" key="7">
    <source>
        <dbReference type="EMBL" id="KAK6919462.1"/>
    </source>
</evidence>
<reference evidence="7 8" key="1">
    <citation type="submission" date="2023-12" db="EMBL/GenBank/DDBJ databases">
        <title>A high-quality genome assembly for Dillenia turbinata (Dilleniales).</title>
        <authorList>
            <person name="Chanderbali A."/>
        </authorList>
    </citation>
    <scope>NUCLEOTIDE SEQUENCE [LARGE SCALE GENOMIC DNA]</scope>
    <source>
        <strain evidence="7">LSX21</strain>
        <tissue evidence="7">Leaf</tissue>
    </source>
</reference>
<dbReference type="InterPro" id="IPR011009">
    <property type="entry name" value="Kinase-like_dom_sf"/>
</dbReference>
<evidence type="ECO:0000256" key="3">
    <source>
        <dbReference type="ARBA" id="ARBA00022729"/>
    </source>
</evidence>
<comment type="caution">
    <text evidence="7">The sequence shown here is derived from an EMBL/GenBank/DDBJ whole genome shotgun (WGS) entry which is preliminary data.</text>
</comment>
<evidence type="ECO:0000256" key="2">
    <source>
        <dbReference type="ARBA" id="ARBA00022692"/>
    </source>
</evidence>
<sequence length="347" mass="38582">MDLGKNPRLIFLSEVTPSPGTKVSLVARPLSLQKGTSYWVSSNPILSSVPEMRSTNFNYSYISNYPTTLLRFIMDISGQMKSSVRFTPIAGHLESAVRTPCTFVHVNGYEMKSSSDWNLGDYSSGCRRTSASANGAKDKFLPLSSMKLPDNSISMPAEDPPFPWRGAFKGVGLEARFQIALRIARGLAYPNEKCRDCIIHCDIKPENILLDADFCPEVADFGLAELVSRDFSWVLTTFIRLSCTRVDFGCSHLGQSQCLDYGMMPFEIISDPKLEGSAEAEELRKVCEVACWCIQDDEIHMPTMDQVAQTLEGILDVKAPPLPRSLQIFLETPEDIIFFSKLSSSQS</sequence>
<keyword evidence="3" id="KW-0732">Signal</keyword>
<feature type="domain" description="Protein kinase" evidence="6">
    <location>
        <begin position="1"/>
        <end position="347"/>
    </location>
</feature>
<keyword evidence="5" id="KW-0472">Membrane</keyword>
<dbReference type="PANTHER" id="PTHR47974">
    <property type="entry name" value="OS07G0415500 PROTEIN"/>
    <property type="match status" value="1"/>
</dbReference>
<name>A0AAN8UYX1_9MAGN</name>
<dbReference type="PROSITE" id="PS00108">
    <property type="entry name" value="PROTEIN_KINASE_ST"/>
    <property type="match status" value="1"/>
</dbReference>
<dbReference type="GO" id="GO:0005524">
    <property type="term" value="F:ATP binding"/>
    <property type="evidence" value="ECO:0007669"/>
    <property type="project" value="InterPro"/>
</dbReference>
<protein>
    <submittedName>
        <fullName evidence="7">Protein kinase domain</fullName>
    </submittedName>
</protein>
<comment type="subcellular location">
    <subcellularLocation>
        <location evidence="1">Membrane</location>
        <topology evidence="1">Single-pass membrane protein</topology>
    </subcellularLocation>
</comment>
<dbReference type="PANTHER" id="PTHR47974:SF19">
    <property type="entry name" value="RECEPTOR-LIKE SERINE_THREONINE-PROTEIN KINASE"/>
    <property type="match status" value="1"/>
</dbReference>
<dbReference type="SUPFAM" id="SSF56112">
    <property type="entry name" value="Protein kinase-like (PK-like)"/>
    <property type="match status" value="1"/>
</dbReference>